<dbReference type="Pfam" id="PF18759">
    <property type="entry name" value="Plavaka"/>
    <property type="match status" value="1"/>
</dbReference>
<dbReference type="InterPro" id="IPR041078">
    <property type="entry name" value="Plavaka"/>
</dbReference>
<dbReference type="STRING" id="1095629.A0A0C9WVG3"/>
<gene>
    <name evidence="1" type="ORF">K443DRAFT_131381</name>
</gene>
<sequence>MNWPSHLSAEDRWIEGSVKICLPCMSIRFKSEEDVPEFSIELVLISSLQEPTAKLFHYIPFKLFWKSMRVISEVYNSDAMITEHEKIQSQPNEPGCNLEKAIAAVLVFSDSTHLTNFGVASLWPGYLLWGNQTKYEHSKPSSFVAHHFVYMQSLPNDIEEAFDTIFGKNITPTLRTHLKQELMHAIWELLLDDEFMEAYEHVLHRLYPHFFIYGADYPEKVLLATIKSLGPCPCPRCHIRKDQIGDLGTINDMKRRTNVRKDNSERQEKVEKAHQGIFKKGYSVMSNVFWNLMDLTSLNAFSKRLSKFETKKRRFRQ</sequence>
<name>A0A0C9WVG3_9AGAR</name>
<keyword evidence="2" id="KW-1185">Reference proteome</keyword>
<dbReference type="AlphaFoldDB" id="A0A0C9WVG3"/>
<dbReference type="HOGENOM" id="CLU_002498_2_0_1"/>
<accession>A0A0C9WVG3</accession>
<protein>
    <submittedName>
        <fullName evidence="1">Uncharacterized protein</fullName>
    </submittedName>
</protein>
<organism evidence="1 2">
    <name type="scientific">Laccaria amethystina LaAM-08-1</name>
    <dbReference type="NCBI Taxonomy" id="1095629"/>
    <lineage>
        <taxon>Eukaryota</taxon>
        <taxon>Fungi</taxon>
        <taxon>Dikarya</taxon>
        <taxon>Basidiomycota</taxon>
        <taxon>Agaricomycotina</taxon>
        <taxon>Agaricomycetes</taxon>
        <taxon>Agaricomycetidae</taxon>
        <taxon>Agaricales</taxon>
        <taxon>Agaricineae</taxon>
        <taxon>Hydnangiaceae</taxon>
        <taxon>Laccaria</taxon>
    </lineage>
</organism>
<dbReference type="Proteomes" id="UP000054477">
    <property type="component" value="Unassembled WGS sequence"/>
</dbReference>
<evidence type="ECO:0000313" key="1">
    <source>
        <dbReference type="EMBL" id="KIK03445.1"/>
    </source>
</evidence>
<evidence type="ECO:0000313" key="2">
    <source>
        <dbReference type="Proteomes" id="UP000054477"/>
    </source>
</evidence>
<dbReference type="OrthoDB" id="3208495at2759"/>
<reference evidence="2" key="2">
    <citation type="submission" date="2015-01" db="EMBL/GenBank/DDBJ databases">
        <title>Evolutionary Origins and Diversification of the Mycorrhizal Mutualists.</title>
        <authorList>
            <consortium name="DOE Joint Genome Institute"/>
            <consortium name="Mycorrhizal Genomics Consortium"/>
            <person name="Kohler A."/>
            <person name="Kuo A."/>
            <person name="Nagy L.G."/>
            <person name="Floudas D."/>
            <person name="Copeland A."/>
            <person name="Barry K.W."/>
            <person name="Cichocki N."/>
            <person name="Veneault-Fourrey C."/>
            <person name="LaButti K."/>
            <person name="Lindquist E.A."/>
            <person name="Lipzen A."/>
            <person name="Lundell T."/>
            <person name="Morin E."/>
            <person name="Murat C."/>
            <person name="Riley R."/>
            <person name="Ohm R."/>
            <person name="Sun H."/>
            <person name="Tunlid A."/>
            <person name="Henrissat B."/>
            <person name="Grigoriev I.V."/>
            <person name="Hibbett D.S."/>
            <person name="Martin F."/>
        </authorList>
    </citation>
    <scope>NUCLEOTIDE SEQUENCE [LARGE SCALE GENOMIC DNA]</scope>
    <source>
        <strain evidence="2">LaAM-08-1</strain>
    </source>
</reference>
<reference evidence="1 2" key="1">
    <citation type="submission" date="2014-04" db="EMBL/GenBank/DDBJ databases">
        <authorList>
            <consortium name="DOE Joint Genome Institute"/>
            <person name="Kuo A."/>
            <person name="Kohler A."/>
            <person name="Nagy L.G."/>
            <person name="Floudas D."/>
            <person name="Copeland A."/>
            <person name="Barry K.W."/>
            <person name="Cichocki N."/>
            <person name="Veneault-Fourrey C."/>
            <person name="LaButti K."/>
            <person name="Lindquist E.A."/>
            <person name="Lipzen A."/>
            <person name="Lundell T."/>
            <person name="Morin E."/>
            <person name="Murat C."/>
            <person name="Sun H."/>
            <person name="Tunlid A."/>
            <person name="Henrissat B."/>
            <person name="Grigoriev I.V."/>
            <person name="Hibbett D.S."/>
            <person name="Martin F."/>
            <person name="Nordberg H.P."/>
            <person name="Cantor M.N."/>
            <person name="Hua S.X."/>
        </authorList>
    </citation>
    <scope>NUCLEOTIDE SEQUENCE [LARGE SCALE GENOMIC DNA]</scope>
    <source>
        <strain evidence="1 2">LaAM-08-1</strain>
    </source>
</reference>
<dbReference type="EMBL" id="KN838580">
    <property type="protein sequence ID" value="KIK03445.1"/>
    <property type="molecule type" value="Genomic_DNA"/>
</dbReference>
<proteinExistence type="predicted"/>